<gene>
    <name evidence="1" type="ORF">JQX14_18935</name>
</gene>
<reference evidence="1" key="1">
    <citation type="submission" date="2021-01" db="EMBL/GenBank/DDBJ databases">
        <title>Diatom-associated Roseobacters Show Island Model of Population Structure.</title>
        <authorList>
            <person name="Qu L."/>
            <person name="Feng X."/>
            <person name="Chen Y."/>
            <person name="Li L."/>
            <person name="Wang X."/>
            <person name="Hu Z."/>
            <person name="Wang H."/>
            <person name="Luo H."/>
        </authorList>
    </citation>
    <scope>NUCLEOTIDE SEQUENCE</scope>
    <source>
        <strain evidence="1">SM26-45</strain>
    </source>
</reference>
<comment type="caution">
    <text evidence="1">The sequence shown here is derived from an EMBL/GenBank/DDBJ whole genome shotgun (WGS) entry which is preliminary data.</text>
</comment>
<protein>
    <submittedName>
        <fullName evidence="1">Uncharacterized protein</fullName>
    </submittedName>
</protein>
<sequence>MSKEDMLSENEWQVQCLVEARFPGYTFEIRKLYWDMVDNRDARFTLEEIVSRLDYFQLDLTDTKIAEPSPKQVKSHPIPHEAAVSWLKLVTDYEEALFKRKAAEIDQIFRKAIGLPIIDNVKPKTDLTGREQPQYELWLRFARWTPEEAVEFSLAGRPEPEFMNRLSELIDKSGLDLDFLVPCDFILWAKETGWKLEIGFQGVQALDPSQISLLQAKRKKSYEKIILGVANDKFGYSDTSNNQDKAKQIAEAVERGGFSINQTTVANILRELDDLLKD</sequence>
<dbReference type="Proteomes" id="UP000809337">
    <property type="component" value="Unassembled WGS sequence"/>
</dbReference>
<dbReference type="RefSeq" id="WP_231036713.1">
    <property type="nucleotide sequence ID" value="NZ_JAJNGX010000068.1"/>
</dbReference>
<name>A0A9Q2RU09_9RHOB</name>
<accession>A0A9Q2RU09</accession>
<organism evidence="1 2">
    <name type="scientific">Pseudosulfitobacter pseudonitzschiae</name>
    <dbReference type="NCBI Taxonomy" id="1402135"/>
    <lineage>
        <taxon>Bacteria</taxon>
        <taxon>Pseudomonadati</taxon>
        <taxon>Pseudomonadota</taxon>
        <taxon>Alphaproteobacteria</taxon>
        <taxon>Rhodobacterales</taxon>
        <taxon>Roseobacteraceae</taxon>
        <taxon>Pseudosulfitobacter</taxon>
    </lineage>
</organism>
<evidence type="ECO:0000313" key="2">
    <source>
        <dbReference type="Proteomes" id="UP000809337"/>
    </source>
</evidence>
<dbReference type="EMBL" id="JAFBWN010000018">
    <property type="protein sequence ID" value="MBM2356635.1"/>
    <property type="molecule type" value="Genomic_DNA"/>
</dbReference>
<dbReference type="AlphaFoldDB" id="A0A9Q2RU09"/>
<proteinExistence type="predicted"/>
<evidence type="ECO:0000313" key="1">
    <source>
        <dbReference type="EMBL" id="MBM2356635.1"/>
    </source>
</evidence>